<feature type="region of interest" description="Disordered" evidence="1">
    <location>
        <begin position="161"/>
        <end position="201"/>
    </location>
</feature>
<feature type="compositionally biased region" description="Pro residues" evidence="1">
    <location>
        <begin position="463"/>
        <end position="479"/>
    </location>
</feature>
<dbReference type="Proteomes" id="UP000005237">
    <property type="component" value="Unassembled WGS sequence"/>
</dbReference>
<feature type="compositionally biased region" description="Polar residues" evidence="1">
    <location>
        <begin position="266"/>
        <end position="289"/>
    </location>
</feature>
<reference evidence="2" key="2">
    <citation type="submission" date="2022-06" db="UniProtKB">
        <authorList>
            <consortium name="EnsemblMetazoa"/>
        </authorList>
    </citation>
    <scope>IDENTIFICATION</scope>
    <source>
        <strain evidence="2">DF5081</strain>
    </source>
</reference>
<feature type="compositionally biased region" description="Low complexity" evidence="1">
    <location>
        <begin position="292"/>
        <end position="311"/>
    </location>
</feature>
<feature type="region of interest" description="Disordered" evidence="1">
    <location>
        <begin position="245"/>
        <end position="311"/>
    </location>
</feature>
<protein>
    <submittedName>
        <fullName evidence="2">Uncharacterized protein</fullName>
    </submittedName>
</protein>
<feature type="region of interest" description="Disordered" evidence="1">
    <location>
        <begin position="449"/>
        <end position="493"/>
    </location>
</feature>
<dbReference type="AlphaFoldDB" id="A0A8R1HTU3"/>
<feature type="region of interest" description="Disordered" evidence="1">
    <location>
        <begin position="14"/>
        <end position="112"/>
    </location>
</feature>
<evidence type="ECO:0000256" key="1">
    <source>
        <dbReference type="SAM" id="MobiDB-lite"/>
    </source>
</evidence>
<organism evidence="2 3">
    <name type="scientific">Caenorhabditis japonica</name>
    <dbReference type="NCBI Taxonomy" id="281687"/>
    <lineage>
        <taxon>Eukaryota</taxon>
        <taxon>Metazoa</taxon>
        <taxon>Ecdysozoa</taxon>
        <taxon>Nematoda</taxon>
        <taxon>Chromadorea</taxon>
        <taxon>Rhabditida</taxon>
        <taxon>Rhabditina</taxon>
        <taxon>Rhabditomorpha</taxon>
        <taxon>Rhabditoidea</taxon>
        <taxon>Rhabditidae</taxon>
        <taxon>Peloderinae</taxon>
        <taxon>Caenorhabditis</taxon>
    </lineage>
</organism>
<feature type="region of interest" description="Disordered" evidence="1">
    <location>
        <begin position="323"/>
        <end position="381"/>
    </location>
</feature>
<keyword evidence="3" id="KW-1185">Reference proteome</keyword>
<proteinExistence type="predicted"/>
<feature type="compositionally biased region" description="Polar residues" evidence="1">
    <location>
        <begin position="323"/>
        <end position="350"/>
    </location>
</feature>
<feature type="compositionally biased region" description="Polar residues" evidence="1">
    <location>
        <begin position="15"/>
        <end position="24"/>
    </location>
</feature>
<feature type="compositionally biased region" description="Polar residues" evidence="1">
    <location>
        <begin position="161"/>
        <end position="171"/>
    </location>
</feature>
<feature type="region of interest" description="Disordered" evidence="1">
    <location>
        <begin position="687"/>
        <end position="716"/>
    </location>
</feature>
<feature type="compositionally biased region" description="Low complexity" evidence="1">
    <location>
        <begin position="89"/>
        <end position="100"/>
    </location>
</feature>
<feature type="compositionally biased region" description="Low complexity" evidence="1">
    <location>
        <begin position="181"/>
        <end position="194"/>
    </location>
</feature>
<sequence length="716" mass="76129">MGCVVPNAIKCTPSRIHSNHTLAHTQKAPKMPSAALSPLQHSLSSSSEDDKHTDADVTPKASPSNSEAEDDNDKTLTMPSTSHGFKADSSPVHAHSVPSSQEATSPPAARRVETPAAPEPEFYYFTTDMANQAALDIEREKEKFDSLVTWYKVTKEDVPQLGTSSLGNSAAPSYVSEKESTTPMSSQPSSHQSGLSGGAHGGLNGFSYSPFGLDNPSSNDPLDPLCRGTSPVNLDEICPTLEDFMTGLAPSTSSGAPGAPQPPQLTPMTSQNTYHNINPHSIGSNSSMHASPMPGQNLQNQNPMMNPSPMAPILQSHLMHQSPLNPLSMNHQTPTSSVAGNYSNPPSNQGLKRKRDEDEAPGSAKQMRLEGSAAAPPRDEGPMRRLEMMANSQNFLAGNTINDVVEGTKKDERALKMEKLEGIEKSVEEEMAQQAREAHMKRMQAAAAAQAQAAQAQGYPSPGQFPPGMPYPGMPPHPGMPGGGPPFSAGASFPPMGGPYPPYGQHPMYPGITPGGYPMSAPGKMPFGSPNFPGAPSPAMAAMQAQQAQAAMQAQQAQAAQQAAASRMPPHPSMMTPQQQAHFAYMHHMAQMQKAAAASMSPSMMKNSPSPFPPGHPAHQNPAMFHHHQMMMMRHAQMQAQAAGSSAGAGAPFGFPPGMPMPPMHPGMHPGMAGMPPGMLPGMPPMDPRAQQQQQHQQMQQQQQQQMAAGNREFFI</sequence>
<evidence type="ECO:0000313" key="2">
    <source>
        <dbReference type="EnsemblMetazoa" id="CJA06843.1"/>
    </source>
</evidence>
<dbReference type="EnsemblMetazoa" id="CJA06843.1">
    <property type="protein sequence ID" value="CJA06843.1"/>
    <property type="gene ID" value="WBGene00126047"/>
</dbReference>
<feature type="compositionally biased region" description="Basic and acidic residues" evidence="1">
    <location>
        <begin position="48"/>
        <end position="57"/>
    </location>
</feature>
<feature type="compositionally biased region" description="Low complexity" evidence="1">
    <location>
        <begin position="449"/>
        <end position="462"/>
    </location>
</feature>
<feature type="compositionally biased region" description="Low complexity" evidence="1">
    <location>
        <begin position="691"/>
        <end position="707"/>
    </location>
</feature>
<accession>A0A8R1HTU3</accession>
<name>A0A8R1HTU3_CAEJA</name>
<evidence type="ECO:0000313" key="3">
    <source>
        <dbReference type="Proteomes" id="UP000005237"/>
    </source>
</evidence>
<reference evidence="3" key="1">
    <citation type="submission" date="2010-08" db="EMBL/GenBank/DDBJ databases">
        <authorList>
            <consortium name="Caenorhabditis japonica Sequencing Consortium"/>
            <person name="Wilson R.K."/>
        </authorList>
    </citation>
    <scope>NUCLEOTIDE SEQUENCE [LARGE SCALE GENOMIC DNA]</scope>
    <source>
        <strain evidence="3">DF5081</strain>
    </source>
</reference>
<feature type="compositionally biased region" description="Low complexity" evidence="1">
    <location>
        <begin position="32"/>
        <end position="46"/>
    </location>
</feature>